<evidence type="ECO:0000313" key="2">
    <source>
        <dbReference type="EMBL" id="OEJ65979.1"/>
    </source>
</evidence>
<sequence>MTRRVHIIGAGLAGLSAAVRLCAAGVSITVHETAKHAGGRCRSFYDDALEAIIDNGSHLVLSGNHDVLDYVALIGGQAALEGGAGAQFAFQDLSTRTSWCVDLGQGHGRAALLSWLWDKRRQPPGFTPWGFWRDLLALSRGRGCRVAACLDTTSELYRTFWRPMTLAVLNVEPQVGSAQLLWAVLRDTVLKGSAFANPVFAPQGLGAALVDPALAMLARHGADVHFGRRISGLECQDGRVSAIQFAHAAEVLGQDDGVVLAVPHHKVADVLEDVHVEMGAQSILNVHYRVASDEAAIVAPRLMGLVEAKAQWLLQRGPIVSVTVSDAQAWMDKDTDAIAHALWPDVAQALDLGEMPSRYRVIKERRATFCASPEAQLKRLPTRTKLANLVLAGDWTDTGLPATLESAVKSGRLAAETILA</sequence>
<dbReference type="NCBIfam" id="TIGR03467">
    <property type="entry name" value="HpnE"/>
    <property type="match status" value="1"/>
</dbReference>
<dbReference type="RefSeq" id="WP_069958560.1">
    <property type="nucleotide sequence ID" value="NZ_MCGG01000042.1"/>
</dbReference>
<name>A0A1E5Q693_9PROT</name>
<gene>
    <name evidence="2" type="ORF">BEN30_13360</name>
</gene>
<dbReference type="InterPro" id="IPR002937">
    <property type="entry name" value="Amino_oxidase"/>
</dbReference>
<dbReference type="Pfam" id="PF01593">
    <property type="entry name" value="Amino_oxidase"/>
    <property type="match status" value="2"/>
</dbReference>
<dbReference type="InterPro" id="IPR017830">
    <property type="entry name" value="SQase_HpnE"/>
</dbReference>
<dbReference type="InterPro" id="IPR050464">
    <property type="entry name" value="Zeta_carotene_desat/Oxidored"/>
</dbReference>
<evidence type="ECO:0000313" key="3">
    <source>
        <dbReference type="Proteomes" id="UP000095347"/>
    </source>
</evidence>
<reference evidence="3" key="1">
    <citation type="submission" date="2016-07" db="EMBL/GenBank/DDBJ databases">
        <authorList>
            <person name="Florea S."/>
            <person name="Webb J.S."/>
            <person name="Jaromczyk J."/>
            <person name="Schardl C.L."/>
        </authorList>
    </citation>
    <scope>NUCLEOTIDE SEQUENCE [LARGE SCALE GENOMIC DNA]</scope>
    <source>
        <strain evidence="3">MV-1</strain>
    </source>
</reference>
<comment type="caution">
    <text evidence="2">The sequence shown here is derived from an EMBL/GenBank/DDBJ whole genome shotgun (WGS) entry which is preliminary data.</text>
</comment>
<proteinExistence type="predicted"/>
<dbReference type="STRING" id="28181.BEN30_13360"/>
<dbReference type="Gene3D" id="3.90.660.10">
    <property type="match status" value="1"/>
</dbReference>
<dbReference type="InterPro" id="IPR036188">
    <property type="entry name" value="FAD/NAD-bd_sf"/>
</dbReference>
<dbReference type="PANTHER" id="PTHR42923">
    <property type="entry name" value="PROTOPORPHYRINOGEN OXIDASE"/>
    <property type="match status" value="1"/>
</dbReference>
<dbReference type="EMBL" id="MCGG01000042">
    <property type="protein sequence ID" value="OEJ65979.1"/>
    <property type="molecule type" value="Genomic_DNA"/>
</dbReference>
<keyword evidence="3" id="KW-1185">Reference proteome</keyword>
<protein>
    <recommendedName>
        <fullName evidence="1">Amine oxidase domain-containing protein</fullName>
    </recommendedName>
</protein>
<dbReference type="OrthoDB" id="7849608at2"/>
<dbReference type="GO" id="GO:0016491">
    <property type="term" value="F:oxidoreductase activity"/>
    <property type="evidence" value="ECO:0007669"/>
    <property type="project" value="InterPro"/>
</dbReference>
<dbReference type="Proteomes" id="UP000095347">
    <property type="component" value="Unassembled WGS sequence"/>
</dbReference>
<organism evidence="2 3">
    <name type="scientific">Magnetovibrio blakemorei</name>
    <dbReference type="NCBI Taxonomy" id="28181"/>
    <lineage>
        <taxon>Bacteria</taxon>
        <taxon>Pseudomonadati</taxon>
        <taxon>Pseudomonadota</taxon>
        <taxon>Alphaproteobacteria</taxon>
        <taxon>Rhodospirillales</taxon>
        <taxon>Magnetovibrionaceae</taxon>
        <taxon>Magnetovibrio</taxon>
    </lineage>
</organism>
<dbReference type="AlphaFoldDB" id="A0A1E5Q693"/>
<feature type="domain" description="Amine oxidase" evidence="1">
    <location>
        <begin position="207"/>
        <end position="419"/>
    </location>
</feature>
<feature type="domain" description="Amine oxidase" evidence="1">
    <location>
        <begin position="12"/>
        <end position="75"/>
    </location>
</feature>
<accession>A0A1E5Q693</accession>
<evidence type="ECO:0000259" key="1">
    <source>
        <dbReference type="Pfam" id="PF01593"/>
    </source>
</evidence>
<dbReference type="PANTHER" id="PTHR42923:SF47">
    <property type="entry name" value="BLR3003 PROTEIN"/>
    <property type="match status" value="1"/>
</dbReference>
<dbReference type="SUPFAM" id="SSF51905">
    <property type="entry name" value="FAD/NAD(P)-binding domain"/>
    <property type="match status" value="1"/>
</dbReference>
<dbReference type="Gene3D" id="3.50.50.60">
    <property type="entry name" value="FAD/NAD(P)-binding domain"/>
    <property type="match status" value="2"/>
</dbReference>